<dbReference type="Proteomes" id="UP000003295">
    <property type="component" value="Unassembled WGS sequence"/>
</dbReference>
<feature type="transmembrane region" description="Helical" evidence="1">
    <location>
        <begin position="67"/>
        <end position="87"/>
    </location>
</feature>
<evidence type="ECO:0000256" key="1">
    <source>
        <dbReference type="SAM" id="Phobius"/>
    </source>
</evidence>
<proteinExistence type="predicted"/>
<reference evidence="2 3" key="1">
    <citation type="submission" date="2009-04" db="EMBL/GenBank/DDBJ databases">
        <authorList>
            <person name="Weinstock G."/>
            <person name="Sodergren E."/>
            <person name="Clifton S."/>
            <person name="Fulton L."/>
            <person name="Fulton B."/>
            <person name="Courtney L."/>
            <person name="Fronick C."/>
            <person name="Harrison M."/>
            <person name="Strong C."/>
            <person name="Farmer C."/>
            <person name="Delahaunty K."/>
            <person name="Markovic C."/>
            <person name="Hall O."/>
            <person name="Minx P."/>
            <person name="Tomlinson C."/>
            <person name="Mitreva M."/>
            <person name="Nelson J."/>
            <person name="Hou S."/>
            <person name="Wollam A."/>
            <person name="Pepin K.H."/>
            <person name="Johnson M."/>
            <person name="Bhonagiri V."/>
            <person name="Nash W.E."/>
            <person name="Warren W."/>
            <person name="Chinwalla A."/>
            <person name="Mardis E.R."/>
            <person name="Wilson R.K."/>
        </authorList>
    </citation>
    <scope>NUCLEOTIDE SEQUENCE [LARGE SCALE GENOMIC DNA]</scope>
    <source>
        <strain evidence="2 3">DSM 13280</strain>
    </source>
</reference>
<protein>
    <submittedName>
        <fullName evidence="2">Uncharacterized protein</fullName>
    </submittedName>
</protein>
<keyword evidence="1" id="KW-0812">Transmembrane</keyword>
<evidence type="ECO:0000313" key="2">
    <source>
        <dbReference type="EMBL" id="EEP44047.1"/>
    </source>
</evidence>
<name>C4FB47_9ACTN</name>
<dbReference type="HOGENOM" id="CLU_131458_2_1_11"/>
<accession>C4FB47</accession>
<evidence type="ECO:0000313" key="3">
    <source>
        <dbReference type="Proteomes" id="UP000003295"/>
    </source>
</evidence>
<gene>
    <name evidence="2" type="ORF">COLINT_03297</name>
</gene>
<dbReference type="EMBL" id="ABXH02000030">
    <property type="protein sequence ID" value="EEP44047.1"/>
    <property type="molecule type" value="Genomic_DNA"/>
</dbReference>
<comment type="caution">
    <text evidence="2">The sequence shown here is derived from an EMBL/GenBank/DDBJ whole genome shotgun (WGS) entry which is preliminary data.</text>
</comment>
<keyword evidence="1" id="KW-1133">Transmembrane helix</keyword>
<keyword evidence="1" id="KW-0472">Membrane</keyword>
<sequence>MGKTMVILEDPEICVSEDLRFYLGMIQGCIGRMASYSCAFKGGCGAFLLALLALLQQAELTVAEVHFSFLAILLSALLFAMIDAYYLSLERRYRVRYAEVVDNKRAIELFDMAPPAASHVERSRVVDALFSCSVGGFYLSLGFLNIGLSVLLLV</sequence>
<feature type="transmembrane region" description="Helical" evidence="1">
    <location>
        <begin position="128"/>
        <end position="153"/>
    </location>
</feature>
<dbReference type="AlphaFoldDB" id="C4FB47"/>
<feature type="transmembrane region" description="Helical" evidence="1">
    <location>
        <begin position="33"/>
        <end position="55"/>
    </location>
</feature>
<organism evidence="2 3">
    <name type="scientific">Collinsella intestinalis DSM 13280</name>
    <dbReference type="NCBI Taxonomy" id="521003"/>
    <lineage>
        <taxon>Bacteria</taxon>
        <taxon>Bacillati</taxon>
        <taxon>Actinomycetota</taxon>
        <taxon>Coriobacteriia</taxon>
        <taxon>Coriobacteriales</taxon>
        <taxon>Coriobacteriaceae</taxon>
        <taxon>Collinsella</taxon>
    </lineage>
</organism>
<dbReference type="RefSeq" id="WP_006723514.1">
    <property type="nucleotide sequence ID" value="NZ_GG692710.1"/>
</dbReference>